<dbReference type="PANTHER" id="PTHR30485">
    <property type="entry name" value="NI/FE-HYDROGENASE 1 B-TYPE CYTOCHROME SUBUNIT"/>
    <property type="match status" value="1"/>
</dbReference>
<dbReference type="PRINTS" id="PR00161">
    <property type="entry name" value="NIHGNASECYTB"/>
</dbReference>
<comment type="subcellular location">
    <subcellularLocation>
        <location evidence="1">Cell membrane</location>
        <topology evidence="1">Multi-pass membrane protein</topology>
    </subcellularLocation>
</comment>
<keyword evidence="8" id="KW-0249">Electron transport</keyword>
<dbReference type="GO" id="GO:0020037">
    <property type="term" value="F:heme binding"/>
    <property type="evidence" value="ECO:0007669"/>
    <property type="project" value="TreeGrafter"/>
</dbReference>
<feature type="transmembrane region" description="Helical" evidence="12">
    <location>
        <begin position="157"/>
        <end position="175"/>
    </location>
</feature>
<comment type="similarity">
    <text evidence="2">Belongs to the HupC/HyaC/HydC family.</text>
</comment>
<dbReference type="SUPFAM" id="SSF81342">
    <property type="entry name" value="Transmembrane di-heme cytochromes"/>
    <property type="match status" value="1"/>
</dbReference>
<evidence type="ECO:0000256" key="12">
    <source>
        <dbReference type="SAM" id="Phobius"/>
    </source>
</evidence>
<dbReference type="InterPro" id="IPR011577">
    <property type="entry name" value="Cyt_b561_bac/Ni-Hgenase"/>
</dbReference>
<keyword evidence="7" id="KW-0479">Metal-binding</keyword>
<dbReference type="NCBIfam" id="TIGR02125">
    <property type="entry name" value="CytB-hydogenase"/>
    <property type="match status" value="1"/>
</dbReference>
<evidence type="ECO:0000256" key="3">
    <source>
        <dbReference type="ARBA" id="ARBA00022448"/>
    </source>
</evidence>
<evidence type="ECO:0000256" key="7">
    <source>
        <dbReference type="ARBA" id="ARBA00022723"/>
    </source>
</evidence>
<evidence type="ECO:0000256" key="2">
    <source>
        <dbReference type="ARBA" id="ARBA00008622"/>
    </source>
</evidence>
<proteinExistence type="inferred from homology"/>
<dbReference type="GO" id="GO:0009055">
    <property type="term" value="F:electron transfer activity"/>
    <property type="evidence" value="ECO:0007669"/>
    <property type="project" value="InterPro"/>
</dbReference>
<dbReference type="GO" id="GO:0005506">
    <property type="term" value="F:iron ion binding"/>
    <property type="evidence" value="ECO:0007669"/>
    <property type="project" value="InterPro"/>
</dbReference>
<keyword evidence="15" id="KW-1185">Reference proteome</keyword>
<keyword evidence="10" id="KW-0408">Iron</keyword>
<evidence type="ECO:0000313" key="14">
    <source>
        <dbReference type="EMBL" id="CAB1128572.1"/>
    </source>
</evidence>
<evidence type="ECO:0000256" key="6">
    <source>
        <dbReference type="ARBA" id="ARBA00022692"/>
    </source>
</evidence>
<dbReference type="GO" id="GO:0022904">
    <property type="term" value="P:respiratory electron transport chain"/>
    <property type="evidence" value="ECO:0007669"/>
    <property type="project" value="InterPro"/>
</dbReference>
<evidence type="ECO:0000259" key="13">
    <source>
        <dbReference type="Pfam" id="PF01292"/>
    </source>
</evidence>
<evidence type="ECO:0000256" key="1">
    <source>
        <dbReference type="ARBA" id="ARBA00004651"/>
    </source>
</evidence>
<protein>
    <submittedName>
        <fullName evidence="14">Cytochrome b subunit</fullName>
    </submittedName>
</protein>
<dbReference type="EMBL" id="LR778114">
    <property type="protein sequence ID" value="CAB1128572.1"/>
    <property type="molecule type" value="Genomic_DNA"/>
</dbReference>
<keyword evidence="11 12" id="KW-0472">Membrane</keyword>
<dbReference type="AlphaFoldDB" id="A0A6F8ZG47"/>
<accession>A0A6F8ZG47</accession>
<dbReference type="Pfam" id="PF01292">
    <property type="entry name" value="Ni_hydr_CYTB"/>
    <property type="match status" value="1"/>
</dbReference>
<keyword evidence="3" id="KW-0813">Transport</keyword>
<dbReference type="InterPro" id="IPR016174">
    <property type="entry name" value="Di-haem_cyt_TM"/>
</dbReference>
<sequence length="238" mass="27160">MSKQTTPREEFSVTVRWMHWIRFALIMWLIATGFEIANPYLGTNPNVTAFQNFTVELVRGSHELAGLVLIAALLIRVYTMILNREWRDGKVALSWKRWRSQLAYYLLLGPAYRHGESRYGPLQFVTYMIFYVMLVLISVTGLLLFGANYKAGGIGYFSYHDLGFLYPVFGGLAGARIWHHWLAWGIIVFVAVHVYMAFWNSIENKDGTLESMVVGYKREQGDETDLGASEAIERAKGG</sequence>
<feature type="transmembrane region" description="Helical" evidence="12">
    <location>
        <begin position="20"/>
        <end position="41"/>
    </location>
</feature>
<name>A0A6F8ZG47_9FIRM</name>
<feature type="transmembrane region" description="Helical" evidence="12">
    <location>
        <begin position="124"/>
        <end position="145"/>
    </location>
</feature>
<dbReference type="Proteomes" id="UP000503399">
    <property type="component" value="Chromosome"/>
</dbReference>
<feature type="transmembrane region" description="Helical" evidence="12">
    <location>
        <begin position="181"/>
        <end position="202"/>
    </location>
</feature>
<dbReference type="GO" id="GO:0005886">
    <property type="term" value="C:plasma membrane"/>
    <property type="evidence" value="ECO:0007669"/>
    <property type="project" value="UniProtKB-SubCell"/>
</dbReference>
<feature type="transmembrane region" description="Helical" evidence="12">
    <location>
        <begin position="64"/>
        <end position="83"/>
    </location>
</feature>
<keyword evidence="4" id="KW-1003">Cell membrane</keyword>
<evidence type="ECO:0000256" key="9">
    <source>
        <dbReference type="ARBA" id="ARBA00022989"/>
    </source>
</evidence>
<dbReference type="InterPro" id="IPR000516">
    <property type="entry name" value="Ni-dep_Hydgase_cyt-B"/>
</dbReference>
<keyword evidence="6 12" id="KW-0812">Transmembrane</keyword>
<keyword evidence="9 12" id="KW-1133">Transmembrane helix</keyword>
<evidence type="ECO:0000256" key="11">
    <source>
        <dbReference type="ARBA" id="ARBA00023136"/>
    </source>
</evidence>
<dbReference type="Gene3D" id="1.20.950.20">
    <property type="entry name" value="Transmembrane di-heme cytochromes, Chain C"/>
    <property type="match status" value="1"/>
</dbReference>
<reference evidence="14 15" key="1">
    <citation type="submission" date="2020-02" db="EMBL/GenBank/DDBJ databases">
        <authorList>
            <person name="Hogendoorn C."/>
        </authorList>
    </citation>
    <scope>NUCLEOTIDE SEQUENCE [LARGE SCALE GENOMIC DNA]</scope>
    <source>
        <strain evidence="14">R501</strain>
    </source>
</reference>
<dbReference type="InterPro" id="IPR051542">
    <property type="entry name" value="Hydrogenase_cytochrome"/>
</dbReference>
<evidence type="ECO:0000256" key="5">
    <source>
        <dbReference type="ARBA" id="ARBA00022617"/>
    </source>
</evidence>
<evidence type="ECO:0000313" key="15">
    <source>
        <dbReference type="Proteomes" id="UP000503399"/>
    </source>
</evidence>
<evidence type="ECO:0000256" key="10">
    <source>
        <dbReference type="ARBA" id="ARBA00023004"/>
    </source>
</evidence>
<keyword evidence="5" id="KW-0349">Heme</keyword>
<feature type="domain" description="Cytochrome b561 bacterial/Ni-hydrogenase" evidence="13">
    <location>
        <begin position="11"/>
        <end position="213"/>
    </location>
</feature>
<gene>
    <name evidence="14" type="primary">hynC</name>
    <name evidence="14" type="ORF">R50_1066</name>
</gene>
<dbReference type="PANTHER" id="PTHR30485:SF0">
    <property type="entry name" value="NI_FE-HYDROGENASE 1 B-TYPE CYTOCHROME SUBUNIT-RELATED"/>
    <property type="match status" value="1"/>
</dbReference>
<dbReference type="KEGG" id="hfv:R50_1066"/>
<organism evidence="14 15">
    <name type="scientific">Candidatus Hydrogenisulfobacillus filiaventi</name>
    <dbReference type="NCBI Taxonomy" id="2707344"/>
    <lineage>
        <taxon>Bacteria</taxon>
        <taxon>Bacillati</taxon>
        <taxon>Bacillota</taxon>
        <taxon>Clostridia</taxon>
        <taxon>Eubacteriales</taxon>
        <taxon>Clostridiales Family XVII. Incertae Sedis</taxon>
        <taxon>Candidatus Hydrogenisulfobacillus</taxon>
    </lineage>
</organism>
<evidence type="ECO:0000256" key="8">
    <source>
        <dbReference type="ARBA" id="ARBA00022982"/>
    </source>
</evidence>
<evidence type="ECO:0000256" key="4">
    <source>
        <dbReference type="ARBA" id="ARBA00022475"/>
    </source>
</evidence>